<comment type="caution">
    <text evidence="8">The sequence shown here is derived from an EMBL/GenBank/DDBJ whole genome shotgun (WGS) entry which is preliminary data.</text>
</comment>
<dbReference type="InterPro" id="IPR011053">
    <property type="entry name" value="Single_hybrid_motif"/>
</dbReference>
<dbReference type="EMBL" id="QFNN01000003">
    <property type="protein sequence ID" value="PZO91935.1"/>
    <property type="molecule type" value="Genomic_DNA"/>
</dbReference>
<dbReference type="CDD" id="cd06849">
    <property type="entry name" value="lipoyl_domain"/>
    <property type="match status" value="1"/>
</dbReference>
<keyword evidence="8" id="KW-0670">Pyruvate</keyword>
<evidence type="ECO:0000313" key="9">
    <source>
        <dbReference type="Proteomes" id="UP000249066"/>
    </source>
</evidence>
<accession>A0A2W5C9U9</accession>
<dbReference type="Proteomes" id="UP000249066">
    <property type="component" value="Unassembled WGS sequence"/>
</dbReference>
<keyword evidence="3 5" id="KW-0450">Lipoyl</keyword>
<sequence>MSIELKMPALSPTMERGTLAKWLVSVGDPVKPGDLLAEIETDKATMEVEAVDEGRIAAIVVAAGTEDVCVGTVIAVLGDSDGVASTPQSYEIVAAEPGAGSSANSPEMHSATRDALADGIEASPLARRIAKAKGVDLKGVAGSGADGRIVLVDLGVPAPRPQGLRGPAIIKPALEPKTAPPHDIPFDATALSLMRRTIARRLTEAKQSVPHFYLSVHCVLDGLLRLRAELNADLAPHGVKLSVNDFLLRAMAIAMVRVPEVNVQFAGDELYSFRRVDIAMAVAIEGGLITPVLRDVANLSLSAIARQSKALARRAHDGALMPEEYQGGTASLSNLGMFGIDDMIPVINPPQALILGAGASRVTPWTVDGGIELATVISLTASFDHRAIDGAVAARFMSALRDTLENPITLLC</sequence>
<dbReference type="SUPFAM" id="SSF51230">
    <property type="entry name" value="Single hybrid motif"/>
    <property type="match status" value="1"/>
</dbReference>
<feature type="domain" description="Peripheral subunit-binding (PSBD)" evidence="7">
    <location>
        <begin position="121"/>
        <end position="158"/>
    </location>
</feature>
<dbReference type="GO" id="GO:0006086">
    <property type="term" value="P:pyruvate decarboxylation to acetyl-CoA"/>
    <property type="evidence" value="ECO:0007669"/>
    <property type="project" value="InterPro"/>
</dbReference>
<gene>
    <name evidence="8" type="ORF">DI623_01730</name>
</gene>
<keyword evidence="5 8" id="KW-0808">Transferase</keyword>
<comment type="function">
    <text evidence="4">The pyruvate dehydrogenase complex catalyzes the overall conversion of pyruvate to acetyl-CoA and CO(2). It contains multiple copies of three enzymatic components: pyruvate dehydrogenase (E1), dihydrolipoamide acetyltransferase (E2) and lipoamide dehydrogenase (E3).</text>
</comment>
<dbReference type="InterPro" id="IPR003016">
    <property type="entry name" value="2-oxoA_DH_lipoyl-BS"/>
</dbReference>
<keyword evidence="5" id="KW-0012">Acyltransferase</keyword>
<dbReference type="EC" id="2.3.1.-" evidence="5"/>
<evidence type="ECO:0000256" key="4">
    <source>
        <dbReference type="ARBA" id="ARBA00025211"/>
    </source>
</evidence>
<evidence type="ECO:0000259" key="6">
    <source>
        <dbReference type="PROSITE" id="PS50968"/>
    </source>
</evidence>
<evidence type="ECO:0000256" key="5">
    <source>
        <dbReference type="RuleBase" id="RU003423"/>
    </source>
</evidence>
<feature type="domain" description="Lipoyl-binding" evidence="6">
    <location>
        <begin position="2"/>
        <end position="78"/>
    </location>
</feature>
<dbReference type="InterPro" id="IPR045257">
    <property type="entry name" value="E2/Pdx1"/>
</dbReference>
<protein>
    <recommendedName>
        <fullName evidence="5">Dihydrolipoamide acetyltransferase component of pyruvate dehydrogenase complex</fullName>
        <ecNumber evidence="5">2.3.1.-</ecNumber>
    </recommendedName>
</protein>
<dbReference type="FunFam" id="2.40.50.100:FF:000010">
    <property type="entry name" value="Acetyltransferase component of pyruvate dehydrogenase complex"/>
    <property type="match status" value="1"/>
</dbReference>
<dbReference type="Gene3D" id="4.10.320.10">
    <property type="entry name" value="E3-binding domain"/>
    <property type="match status" value="1"/>
</dbReference>
<dbReference type="GO" id="GO:0016746">
    <property type="term" value="F:acyltransferase activity"/>
    <property type="evidence" value="ECO:0007669"/>
    <property type="project" value="UniProtKB-KW"/>
</dbReference>
<dbReference type="SUPFAM" id="SSF52777">
    <property type="entry name" value="CoA-dependent acyltransferases"/>
    <property type="match status" value="1"/>
</dbReference>
<dbReference type="Pfam" id="PF00198">
    <property type="entry name" value="2-oxoacid_dh"/>
    <property type="match status" value="1"/>
</dbReference>
<dbReference type="Pfam" id="PF00364">
    <property type="entry name" value="Biotin_lipoyl"/>
    <property type="match status" value="1"/>
</dbReference>
<evidence type="ECO:0000259" key="7">
    <source>
        <dbReference type="PROSITE" id="PS51826"/>
    </source>
</evidence>
<dbReference type="InterPro" id="IPR036625">
    <property type="entry name" value="E3-bd_dom_sf"/>
</dbReference>
<dbReference type="PROSITE" id="PS51826">
    <property type="entry name" value="PSBD"/>
    <property type="match status" value="1"/>
</dbReference>
<dbReference type="PANTHER" id="PTHR23151">
    <property type="entry name" value="DIHYDROLIPOAMIDE ACETYL/SUCCINYL-TRANSFERASE-RELATED"/>
    <property type="match status" value="1"/>
</dbReference>
<dbReference type="AlphaFoldDB" id="A0A2W5C9U9"/>
<evidence type="ECO:0000256" key="2">
    <source>
        <dbReference type="ARBA" id="ARBA00007317"/>
    </source>
</evidence>
<dbReference type="InterPro" id="IPR004167">
    <property type="entry name" value="PSBD"/>
</dbReference>
<reference evidence="8 9" key="1">
    <citation type="submission" date="2017-08" db="EMBL/GenBank/DDBJ databases">
        <title>Infants hospitalized years apart are colonized by the same room-sourced microbial strains.</title>
        <authorList>
            <person name="Brooks B."/>
            <person name="Olm M.R."/>
            <person name="Firek B.A."/>
            <person name="Baker R."/>
            <person name="Thomas B.C."/>
            <person name="Morowitz M.J."/>
            <person name="Banfield J.F."/>
        </authorList>
    </citation>
    <scope>NUCLEOTIDE SEQUENCE [LARGE SCALE GENOMIC DNA]</scope>
    <source>
        <strain evidence="8">S2_018_000_R2_101</strain>
    </source>
</reference>
<evidence type="ECO:0000313" key="8">
    <source>
        <dbReference type="EMBL" id="PZO91935.1"/>
    </source>
</evidence>
<evidence type="ECO:0000256" key="3">
    <source>
        <dbReference type="ARBA" id="ARBA00022823"/>
    </source>
</evidence>
<dbReference type="PROSITE" id="PS00189">
    <property type="entry name" value="LIPOYL"/>
    <property type="match status" value="1"/>
</dbReference>
<dbReference type="Pfam" id="PF02817">
    <property type="entry name" value="E3_binding"/>
    <property type="match status" value="1"/>
</dbReference>
<proteinExistence type="inferred from homology"/>
<dbReference type="SUPFAM" id="SSF47005">
    <property type="entry name" value="Peripheral subunit-binding domain of 2-oxo acid dehydrogenase complex"/>
    <property type="match status" value="1"/>
</dbReference>
<organism evidence="8 9">
    <name type="scientific">Sphingomonas sanxanigenens</name>
    <dbReference type="NCBI Taxonomy" id="397260"/>
    <lineage>
        <taxon>Bacteria</taxon>
        <taxon>Pseudomonadati</taxon>
        <taxon>Pseudomonadota</taxon>
        <taxon>Alphaproteobacteria</taxon>
        <taxon>Sphingomonadales</taxon>
        <taxon>Sphingomonadaceae</taxon>
        <taxon>Sphingomonas</taxon>
    </lineage>
</organism>
<comment type="similarity">
    <text evidence="2 5">Belongs to the 2-oxoacid dehydrogenase family.</text>
</comment>
<dbReference type="Gene3D" id="2.40.50.100">
    <property type="match status" value="1"/>
</dbReference>
<dbReference type="PANTHER" id="PTHR23151:SF90">
    <property type="entry name" value="DIHYDROLIPOYLLYSINE-RESIDUE ACETYLTRANSFERASE COMPONENT OF PYRUVATE DEHYDROGENASE COMPLEX, MITOCHONDRIAL-RELATED"/>
    <property type="match status" value="1"/>
</dbReference>
<dbReference type="PROSITE" id="PS50968">
    <property type="entry name" value="BIOTINYL_LIPOYL"/>
    <property type="match status" value="1"/>
</dbReference>
<dbReference type="InterPro" id="IPR023213">
    <property type="entry name" value="CAT-like_dom_sf"/>
</dbReference>
<evidence type="ECO:0000256" key="1">
    <source>
        <dbReference type="ARBA" id="ARBA00001938"/>
    </source>
</evidence>
<comment type="cofactor">
    <cofactor evidence="1 5">
        <name>(R)-lipoate</name>
        <dbReference type="ChEBI" id="CHEBI:83088"/>
    </cofactor>
</comment>
<dbReference type="InterPro" id="IPR000089">
    <property type="entry name" value="Biotin_lipoyl"/>
</dbReference>
<name>A0A2W5C9U9_9SPHN</name>
<dbReference type="GO" id="GO:0045254">
    <property type="term" value="C:pyruvate dehydrogenase complex"/>
    <property type="evidence" value="ECO:0007669"/>
    <property type="project" value="InterPro"/>
</dbReference>
<dbReference type="Gene3D" id="3.30.559.10">
    <property type="entry name" value="Chloramphenicol acetyltransferase-like domain"/>
    <property type="match status" value="1"/>
</dbReference>
<dbReference type="InterPro" id="IPR001078">
    <property type="entry name" value="2-oxoacid_DH_actylTfrase"/>
</dbReference>